<dbReference type="AlphaFoldDB" id="A0A150LE83"/>
<dbReference type="EMBL" id="QEWE01000018">
    <property type="protein sequence ID" value="REJ28155.1"/>
    <property type="molecule type" value="Genomic_DNA"/>
</dbReference>
<dbReference type="OrthoDB" id="2417337at2"/>
<name>A0A150LE83_9BACI</name>
<comment type="caution">
    <text evidence="1">The sequence shown here is derived from an EMBL/GenBank/DDBJ whole genome shotgun (WGS) entry which is preliminary data.</text>
</comment>
<gene>
    <name evidence="1" type="ORF">B4135_3375</name>
    <name evidence="2" type="ORF">C6P37_09545</name>
</gene>
<proteinExistence type="predicted"/>
<dbReference type="Proteomes" id="UP000257014">
    <property type="component" value="Unassembled WGS sequence"/>
</dbReference>
<dbReference type="Pfam" id="PF06338">
    <property type="entry name" value="ComK"/>
    <property type="match status" value="1"/>
</dbReference>
<accession>A0A150LE83</accession>
<protein>
    <submittedName>
        <fullName evidence="2">Transcriptional regulator</fullName>
    </submittedName>
</protein>
<evidence type="ECO:0000313" key="3">
    <source>
        <dbReference type="Proteomes" id="UP000075683"/>
    </source>
</evidence>
<dbReference type="EMBL" id="LQYT01000117">
    <property type="protein sequence ID" value="KYD10574.1"/>
    <property type="molecule type" value="Genomic_DNA"/>
</dbReference>
<evidence type="ECO:0000313" key="2">
    <source>
        <dbReference type="EMBL" id="REJ28155.1"/>
    </source>
</evidence>
<dbReference type="RefSeq" id="WP_026500082.1">
    <property type="nucleotide sequence ID" value="NZ_JBAIZG010000064.1"/>
</dbReference>
<evidence type="ECO:0000313" key="4">
    <source>
        <dbReference type="Proteomes" id="UP000257014"/>
    </source>
</evidence>
<dbReference type="Proteomes" id="UP000075683">
    <property type="component" value="Unassembled WGS sequence"/>
</dbReference>
<organism evidence="1 3">
    <name type="scientific">Caldibacillus debilis</name>
    <dbReference type="NCBI Taxonomy" id="301148"/>
    <lineage>
        <taxon>Bacteria</taxon>
        <taxon>Bacillati</taxon>
        <taxon>Bacillota</taxon>
        <taxon>Bacilli</taxon>
        <taxon>Bacillales</taxon>
        <taxon>Bacillaceae</taxon>
        <taxon>Caldibacillus</taxon>
    </lineage>
</organism>
<dbReference type="InterPro" id="IPR010461">
    <property type="entry name" value="ComK"/>
</dbReference>
<reference evidence="1 3" key="1">
    <citation type="submission" date="2016-01" db="EMBL/GenBank/DDBJ databases">
        <title>Draft Genome Sequences of Seven Thermophilic Sporeformers Isolated from Foods.</title>
        <authorList>
            <person name="Berendsen E.M."/>
            <person name="Wells-Bennik M.H."/>
            <person name="Krawcyk A.O."/>
            <person name="De Jong A."/>
            <person name="Holsappel S."/>
            <person name="Eijlander R.T."/>
            <person name="Kuipers O.P."/>
        </authorList>
    </citation>
    <scope>NUCLEOTIDE SEQUENCE [LARGE SCALE GENOMIC DNA]</scope>
    <source>
        <strain evidence="1 3">B4135</strain>
    </source>
</reference>
<dbReference type="GO" id="GO:0030420">
    <property type="term" value="P:establishment of competence for transformation"/>
    <property type="evidence" value="ECO:0007669"/>
    <property type="project" value="InterPro"/>
</dbReference>
<evidence type="ECO:0000313" key="1">
    <source>
        <dbReference type="EMBL" id="KYD10574.1"/>
    </source>
</evidence>
<sequence length="184" mass="21709">MFDQEVLHEDFELTVNTMAIVPVPYGGRIYSKIFEIDDEYVVPEKPIDIIKKSCRFYASSFEGRREGTKELIGITHKSPIVIDPVSSIYFFPTTSPNRPDCCWFSLEHVQGFFRKGNKETEVLLSNKQTLSVPISANSFRSQYQRTSLLQTKMQQRLLESERRSKHLFHDWQLEALERKRFYRF</sequence>
<dbReference type="PIRSF" id="PIRSF011560">
    <property type="entry name" value="ComK"/>
    <property type="match status" value="1"/>
</dbReference>
<reference evidence="2 4" key="2">
    <citation type="submission" date="2018-03" db="EMBL/GenBank/DDBJ databases">
        <authorList>
            <person name="Keele B.F."/>
        </authorList>
    </citation>
    <scope>NUCLEOTIDE SEQUENCE [LARGE SCALE GENOMIC DNA]</scope>
    <source>
        <strain evidence="2">ZCTH4_d</strain>
    </source>
</reference>
<dbReference type="STRING" id="301148.B4135_3375"/>